<feature type="domain" description="Cyclic nucleotide-binding" evidence="1">
    <location>
        <begin position="16"/>
        <end position="122"/>
    </location>
</feature>
<dbReference type="AlphaFoldDB" id="A0A0D0J070"/>
<sequence length="222" mass="24842">MGNHFNPYSLLARLPLFQGMSLSEFDNVIAHVKLGFSKVERGGTVVAEGEVCNGLSFVLQGELDVETVADDGGYRIVECVATPCVLQPERLFGLTQRYSRKFIAATECNLLTIDKAEIMKIVTASEVFRLNLMNILCTLTQRMQHLPWRRRPEGIRKKIAFFLSSRCLHPAGKKTLVVGMVRLAREIGESRLNVSKALHELESQGLLEMGRERIVVAALEKL</sequence>
<dbReference type="PROSITE" id="PS50042">
    <property type="entry name" value="CNMP_BINDING_3"/>
    <property type="match status" value="1"/>
</dbReference>
<dbReference type="Pfam" id="PF00027">
    <property type="entry name" value="cNMP_binding"/>
    <property type="match status" value="1"/>
</dbReference>
<proteinExistence type="predicted"/>
<evidence type="ECO:0000259" key="1">
    <source>
        <dbReference type="PROSITE" id="PS50042"/>
    </source>
</evidence>
<comment type="caution">
    <text evidence="2">The sequence shown here is derived from an EMBL/GenBank/DDBJ whole genome shotgun (WGS) entry which is preliminary data.</text>
</comment>
<dbReference type="InterPro" id="IPR014710">
    <property type="entry name" value="RmlC-like_jellyroll"/>
</dbReference>
<dbReference type="STRING" id="1602171.ST44_05805"/>
<dbReference type="InterPro" id="IPR036390">
    <property type="entry name" value="WH_DNA-bd_sf"/>
</dbReference>
<name>A0A0D0J070_9BACT</name>
<evidence type="ECO:0000313" key="2">
    <source>
        <dbReference type="EMBL" id="KIP62737.1"/>
    </source>
</evidence>
<keyword evidence="3" id="KW-1185">Reference proteome</keyword>
<accession>A0A0D0J070</accession>
<dbReference type="Proteomes" id="UP000032046">
    <property type="component" value="Unassembled WGS sequence"/>
</dbReference>
<dbReference type="SUPFAM" id="SSF46785">
    <property type="entry name" value="Winged helix' DNA-binding domain"/>
    <property type="match status" value="1"/>
</dbReference>
<gene>
    <name evidence="2" type="ORF">ST44_05805</name>
</gene>
<evidence type="ECO:0000313" key="3">
    <source>
        <dbReference type="Proteomes" id="UP000032046"/>
    </source>
</evidence>
<dbReference type="InterPro" id="IPR000595">
    <property type="entry name" value="cNMP-bd_dom"/>
</dbReference>
<dbReference type="EMBL" id="JXQK01000051">
    <property type="protein sequence ID" value="KIP62737.1"/>
    <property type="molecule type" value="Genomic_DNA"/>
</dbReference>
<dbReference type="Gene3D" id="2.60.120.10">
    <property type="entry name" value="Jelly Rolls"/>
    <property type="match status" value="1"/>
</dbReference>
<organism evidence="2 3">
    <name type="scientific">Prevotella pectinovora</name>
    <dbReference type="NCBI Taxonomy" id="1602169"/>
    <lineage>
        <taxon>Bacteria</taxon>
        <taxon>Pseudomonadati</taxon>
        <taxon>Bacteroidota</taxon>
        <taxon>Bacteroidia</taxon>
        <taxon>Bacteroidales</taxon>
        <taxon>Prevotellaceae</taxon>
        <taxon>Prevotella</taxon>
    </lineage>
</organism>
<dbReference type="InterPro" id="IPR018490">
    <property type="entry name" value="cNMP-bd_dom_sf"/>
</dbReference>
<reference evidence="2 3" key="1">
    <citation type="submission" date="2015-01" db="EMBL/GenBank/DDBJ databases">
        <title>Comparative genomics of non-oral Prevotella species.</title>
        <authorList>
            <person name="Accetto T."/>
            <person name="Nograsek B."/>
            <person name="Avgustin G."/>
        </authorList>
    </citation>
    <scope>NUCLEOTIDE SEQUENCE [LARGE SCALE GENOMIC DNA]</scope>
    <source>
        <strain evidence="2 3">P5-119</strain>
    </source>
</reference>
<dbReference type="CDD" id="cd00038">
    <property type="entry name" value="CAP_ED"/>
    <property type="match status" value="1"/>
</dbReference>
<dbReference type="RefSeq" id="WP_042518865.1">
    <property type="nucleotide sequence ID" value="NZ_JXQH01000024.1"/>
</dbReference>
<protein>
    <recommendedName>
        <fullName evidence="1">Cyclic nucleotide-binding domain-containing protein</fullName>
    </recommendedName>
</protein>
<dbReference type="SUPFAM" id="SSF51206">
    <property type="entry name" value="cAMP-binding domain-like"/>
    <property type="match status" value="1"/>
</dbReference>